<dbReference type="PANTHER" id="PTHR22916">
    <property type="entry name" value="GLYCOSYLTRANSFERASE"/>
    <property type="match status" value="1"/>
</dbReference>
<dbReference type="Pfam" id="PF00535">
    <property type="entry name" value="Glycos_transf_2"/>
    <property type="match status" value="1"/>
</dbReference>
<name>A0A840EI15_9FLAO</name>
<protein>
    <submittedName>
        <fullName evidence="2">Glycosyltransferase involved in cell wall biosynthesis</fullName>
    </submittedName>
</protein>
<dbReference type="EMBL" id="JACIFO010000004">
    <property type="protein sequence ID" value="MBB4118962.1"/>
    <property type="molecule type" value="Genomic_DNA"/>
</dbReference>
<accession>A0A840EI15</accession>
<dbReference type="SUPFAM" id="SSF53448">
    <property type="entry name" value="Nucleotide-diphospho-sugar transferases"/>
    <property type="match status" value="1"/>
</dbReference>
<evidence type="ECO:0000313" key="2">
    <source>
        <dbReference type="EMBL" id="MBB4118962.1"/>
    </source>
</evidence>
<keyword evidence="2" id="KW-0808">Transferase</keyword>
<dbReference type="RefSeq" id="WP_183477318.1">
    <property type="nucleotide sequence ID" value="NZ_JACIFO010000004.1"/>
</dbReference>
<sequence>MPKFSVVIPLFNKEKFILSTLKSVMNQNFKDFEVIIVDDGSTDNSLELIDTINDSRIQVLKQENQGVSEARNNGIKQAKAAYIAFLDADDIWEENHLEVLDNTIQKFPKAGMYCSRYVTEITKHHHLHNTFIGIETTYEGYVQDFFKSSLINRVALTSAVCIKKTVFDEIGGFNANISSGQDLEYWIRIALHYKIAITNKTTLIYNYNENNYSLSKTPIYKKKLIDFDRFKEFEQNKPSLKQFLDLYRVEYALNFYLLGYKKQRDFYLKNVDKKNIPTKTKLLLKLPPSLLRKLYALKQLLKKKGIDISAYY</sequence>
<dbReference type="Gene3D" id="3.90.550.10">
    <property type="entry name" value="Spore Coat Polysaccharide Biosynthesis Protein SpsA, Chain A"/>
    <property type="match status" value="1"/>
</dbReference>
<reference evidence="2 3" key="1">
    <citation type="submission" date="2020-08" db="EMBL/GenBank/DDBJ databases">
        <title>Genomic Encyclopedia of Type Strains, Phase IV (KMG-IV): sequencing the most valuable type-strain genomes for metagenomic binning, comparative biology and taxonomic classification.</title>
        <authorList>
            <person name="Goeker M."/>
        </authorList>
    </citation>
    <scope>NUCLEOTIDE SEQUENCE [LARGE SCALE GENOMIC DNA]</scope>
    <source>
        <strain evidence="2 3">DSM 29568</strain>
    </source>
</reference>
<dbReference type="CDD" id="cd00761">
    <property type="entry name" value="Glyco_tranf_GTA_type"/>
    <property type="match status" value="1"/>
</dbReference>
<proteinExistence type="predicted"/>
<evidence type="ECO:0000313" key="3">
    <source>
        <dbReference type="Proteomes" id="UP000553034"/>
    </source>
</evidence>
<evidence type="ECO:0000259" key="1">
    <source>
        <dbReference type="Pfam" id="PF00535"/>
    </source>
</evidence>
<dbReference type="PANTHER" id="PTHR22916:SF3">
    <property type="entry name" value="UDP-GLCNAC:BETAGAL BETA-1,3-N-ACETYLGLUCOSAMINYLTRANSFERASE-LIKE PROTEIN 1"/>
    <property type="match status" value="1"/>
</dbReference>
<organism evidence="2 3">
    <name type="scientific">Mesonia hippocampi</name>
    <dbReference type="NCBI Taxonomy" id="1628250"/>
    <lineage>
        <taxon>Bacteria</taxon>
        <taxon>Pseudomonadati</taxon>
        <taxon>Bacteroidota</taxon>
        <taxon>Flavobacteriia</taxon>
        <taxon>Flavobacteriales</taxon>
        <taxon>Flavobacteriaceae</taxon>
        <taxon>Mesonia</taxon>
    </lineage>
</organism>
<gene>
    <name evidence="2" type="ORF">GGR32_001253</name>
</gene>
<dbReference type="InterPro" id="IPR029044">
    <property type="entry name" value="Nucleotide-diphossugar_trans"/>
</dbReference>
<feature type="domain" description="Glycosyltransferase 2-like" evidence="1">
    <location>
        <begin position="5"/>
        <end position="132"/>
    </location>
</feature>
<dbReference type="AlphaFoldDB" id="A0A840EI15"/>
<dbReference type="GO" id="GO:0016758">
    <property type="term" value="F:hexosyltransferase activity"/>
    <property type="evidence" value="ECO:0007669"/>
    <property type="project" value="UniProtKB-ARBA"/>
</dbReference>
<dbReference type="Proteomes" id="UP000553034">
    <property type="component" value="Unassembled WGS sequence"/>
</dbReference>
<dbReference type="InterPro" id="IPR001173">
    <property type="entry name" value="Glyco_trans_2-like"/>
</dbReference>
<comment type="caution">
    <text evidence="2">The sequence shown here is derived from an EMBL/GenBank/DDBJ whole genome shotgun (WGS) entry which is preliminary data.</text>
</comment>
<keyword evidence="3" id="KW-1185">Reference proteome</keyword>